<evidence type="ECO:0000313" key="2">
    <source>
        <dbReference type="Proteomes" id="UP001449225"/>
    </source>
</evidence>
<dbReference type="NCBIfam" id="TIGR01549">
    <property type="entry name" value="HAD-SF-IA-v1"/>
    <property type="match status" value="1"/>
</dbReference>
<dbReference type="InterPro" id="IPR041492">
    <property type="entry name" value="HAD_2"/>
</dbReference>
<reference evidence="1 2" key="1">
    <citation type="submission" date="2024-03" db="EMBL/GenBank/DDBJ databases">
        <title>Community enrichment and isolation of bacterial strains for fucoidan degradation.</title>
        <authorList>
            <person name="Sichert A."/>
        </authorList>
    </citation>
    <scope>NUCLEOTIDE SEQUENCE [LARGE SCALE GENOMIC DNA]</scope>
    <source>
        <strain evidence="1 2">AS76</strain>
    </source>
</reference>
<dbReference type="SFLD" id="SFLDS00003">
    <property type="entry name" value="Haloacid_Dehalogenase"/>
    <property type="match status" value="1"/>
</dbReference>
<protein>
    <submittedName>
        <fullName evidence="1">HAD family hydrolase</fullName>
        <ecNumber evidence="1">3.-.-.-</ecNumber>
    </submittedName>
</protein>
<dbReference type="Pfam" id="PF13419">
    <property type="entry name" value="HAD_2"/>
    <property type="match status" value="1"/>
</dbReference>
<dbReference type="Gene3D" id="1.10.260.80">
    <property type="match status" value="1"/>
</dbReference>
<accession>A0ABU9TTL0</accession>
<name>A0ABU9TTL0_9GAMM</name>
<dbReference type="InterPro" id="IPR036412">
    <property type="entry name" value="HAD-like_sf"/>
</dbReference>
<dbReference type="Proteomes" id="UP001449225">
    <property type="component" value="Unassembled WGS sequence"/>
</dbReference>
<dbReference type="GO" id="GO:0016787">
    <property type="term" value="F:hydrolase activity"/>
    <property type="evidence" value="ECO:0007669"/>
    <property type="project" value="UniProtKB-KW"/>
</dbReference>
<comment type="caution">
    <text evidence="1">The sequence shown here is derived from an EMBL/GenBank/DDBJ whole genome shotgun (WGS) entry which is preliminary data.</text>
</comment>
<dbReference type="RefSeq" id="WP_342854602.1">
    <property type="nucleotide sequence ID" value="NZ_JBBMRA010000010.1"/>
</dbReference>
<organism evidence="1 2">
    <name type="scientific">Neptuniibacter pectenicola</name>
    <dbReference type="NCBI Taxonomy" id="1806669"/>
    <lineage>
        <taxon>Bacteria</taxon>
        <taxon>Pseudomonadati</taxon>
        <taxon>Pseudomonadota</taxon>
        <taxon>Gammaproteobacteria</taxon>
        <taxon>Oceanospirillales</taxon>
        <taxon>Oceanospirillaceae</taxon>
        <taxon>Neptuniibacter</taxon>
    </lineage>
</organism>
<keyword evidence="1" id="KW-0378">Hydrolase</keyword>
<dbReference type="EMBL" id="JBBMRA010000010">
    <property type="protein sequence ID" value="MEM5537051.1"/>
    <property type="molecule type" value="Genomic_DNA"/>
</dbReference>
<dbReference type="InterPro" id="IPR023214">
    <property type="entry name" value="HAD_sf"/>
</dbReference>
<dbReference type="EC" id="3.-.-.-" evidence="1"/>
<sequence length="198" mass="22121">MVNLTHKRYWIFDLDGTLTKPVHDFAYIRHELGLQPDVDILSAIAAQPAEEQRTMLARLDELERYYAAQAEPAEGVVELLAKLHENECCLGILTRNTHEFALLSLEAIGAANFFARQDVLGRDEAAPKPSAEGINILLNQWVAPKEKAVMVGDFHFDLLAGRAASVTTIHVDRAERSWPDATDIRVSNLFELCAQLND</sequence>
<dbReference type="InterPro" id="IPR006439">
    <property type="entry name" value="HAD-SF_hydro_IA"/>
</dbReference>
<dbReference type="SUPFAM" id="SSF56784">
    <property type="entry name" value="HAD-like"/>
    <property type="match status" value="1"/>
</dbReference>
<dbReference type="Gene3D" id="3.40.50.1000">
    <property type="entry name" value="HAD superfamily/HAD-like"/>
    <property type="match status" value="1"/>
</dbReference>
<dbReference type="SFLD" id="SFLDG01129">
    <property type="entry name" value="C1.5:_HAD__Beta-PGM__Phosphata"/>
    <property type="match status" value="1"/>
</dbReference>
<evidence type="ECO:0000313" key="1">
    <source>
        <dbReference type="EMBL" id="MEM5537051.1"/>
    </source>
</evidence>
<keyword evidence="2" id="KW-1185">Reference proteome</keyword>
<proteinExistence type="predicted"/>
<gene>
    <name evidence="1" type="ORF">WNY58_11670</name>
</gene>
<dbReference type="PANTHER" id="PTHR43885:SF1">
    <property type="entry name" value="SUPERFAMILY HYDROLASE, PUTATIVE (AFU_ORTHOLOGUE AFUA_4G13290)-RELATED"/>
    <property type="match status" value="1"/>
</dbReference>
<dbReference type="PANTHER" id="PTHR43885">
    <property type="entry name" value="HALOACID DEHALOGENASE-LIKE HYDROLASE"/>
    <property type="match status" value="1"/>
</dbReference>